<feature type="domain" description="HTH cro/C1-type" evidence="1">
    <location>
        <begin position="18"/>
        <end position="76"/>
    </location>
</feature>
<dbReference type="EMBL" id="LYVJ01000009">
    <property type="protein sequence ID" value="OBU66041.1"/>
    <property type="molecule type" value="Genomic_DNA"/>
</dbReference>
<evidence type="ECO:0000313" key="3">
    <source>
        <dbReference type="Proteomes" id="UP000092256"/>
    </source>
</evidence>
<dbReference type="InterPro" id="IPR052345">
    <property type="entry name" value="Rad_response_metalloprotease"/>
</dbReference>
<proteinExistence type="predicted"/>
<dbReference type="InterPro" id="IPR010982">
    <property type="entry name" value="Lambda_DNA-bd_dom_sf"/>
</dbReference>
<protein>
    <recommendedName>
        <fullName evidence="1">HTH cro/C1-type domain-containing protein</fullName>
    </recommendedName>
</protein>
<dbReference type="SUPFAM" id="SSF47413">
    <property type="entry name" value="lambda repressor-like DNA-binding domains"/>
    <property type="match status" value="1"/>
</dbReference>
<evidence type="ECO:0000259" key="1">
    <source>
        <dbReference type="PROSITE" id="PS50943"/>
    </source>
</evidence>
<dbReference type="GO" id="GO:0003677">
    <property type="term" value="F:DNA binding"/>
    <property type="evidence" value="ECO:0007669"/>
    <property type="project" value="InterPro"/>
</dbReference>
<dbReference type="CDD" id="cd00093">
    <property type="entry name" value="HTH_XRE"/>
    <property type="match status" value="1"/>
</dbReference>
<comment type="caution">
    <text evidence="2">The sequence shown here is derived from an EMBL/GenBank/DDBJ whole genome shotgun (WGS) entry which is preliminary data.</text>
</comment>
<reference evidence="2 3" key="1">
    <citation type="submission" date="2016-05" db="EMBL/GenBank/DDBJ databases">
        <title>Draft Genome Sequences of Stenotrophomonas maltophilia Strains Sm32COP, Sm41DVV, Sm46PAILV, SmF3, SmF22, SmSOFb1 and SmCVFa1, Isolated from Different Manures, in France.</title>
        <authorList>
            <person name="Nazaret S."/>
            <person name="Bodilis J."/>
        </authorList>
    </citation>
    <scope>NUCLEOTIDE SEQUENCE [LARGE SCALE GENOMIC DNA]</scope>
    <source>
        <strain evidence="2 3">Sm46PAILV</strain>
    </source>
</reference>
<dbReference type="Gene3D" id="1.10.260.40">
    <property type="entry name" value="lambda repressor-like DNA-binding domains"/>
    <property type="match status" value="1"/>
</dbReference>
<accession>A0A1A6XTX1</accession>
<dbReference type="RefSeq" id="WP_065185609.1">
    <property type="nucleotide sequence ID" value="NZ_LYVJ01000009.1"/>
</dbReference>
<dbReference type="PANTHER" id="PTHR43236">
    <property type="entry name" value="ANTITOXIN HIGA1"/>
    <property type="match status" value="1"/>
</dbReference>
<evidence type="ECO:0000313" key="2">
    <source>
        <dbReference type="EMBL" id="OBU66041.1"/>
    </source>
</evidence>
<gene>
    <name evidence="2" type="ORF">A9K58_12955</name>
</gene>
<dbReference type="Pfam" id="PF01381">
    <property type="entry name" value="HTH_3"/>
    <property type="match status" value="1"/>
</dbReference>
<organism evidence="2 3">
    <name type="scientific">Stenotrophomonas maltophilia</name>
    <name type="common">Pseudomonas maltophilia</name>
    <name type="synonym">Xanthomonas maltophilia</name>
    <dbReference type="NCBI Taxonomy" id="40324"/>
    <lineage>
        <taxon>Bacteria</taxon>
        <taxon>Pseudomonadati</taxon>
        <taxon>Pseudomonadota</taxon>
        <taxon>Gammaproteobacteria</taxon>
        <taxon>Lysobacterales</taxon>
        <taxon>Lysobacteraceae</taxon>
        <taxon>Stenotrophomonas</taxon>
        <taxon>Stenotrophomonas maltophilia group</taxon>
    </lineage>
</organism>
<dbReference type="InterPro" id="IPR001387">
    <property type="entry name" value="Cro/C1-type_HTH"/>
</dbReference>
<dbReference type="OrthoDB" id="6006530at2"/>
<dbReference type="AlphaFoldDB" id="A0A1A6XTX1"/>
<dbReference type="SMART" id="SM00530">
    <property type="entry name" value="HTH_XRE"/>
    <property type="match status" value="1"/>
</dbReference>
<dbReference type="PROSITE" id="PS50943">
    <property type="entry name" value="HTH_CROC1"/>
    <property type="match status" value="1"/>
</dbReference>
<dbReference type="PANTHER" id="PTHR43236:SF1">
    <property type="entry name" value="BLL7220 PROTEIN"/>
    <property type="match status" value="1"/>
</dbReference>
<sequence>MPSQLPQPSTRQRFGKRLQAARKATGLTQQQLGIRIGLEIDVAATRINRYERGVHDPDSETAQRLAKELGLPLAYLYSDNDALAEAILTFVKLPLESQQEALSFLKSLVHKASDDERSE</sequence>
<name>A0A1A6XTX1_STEMA</name>
<dbReference type="Proteomes" id="UP000092256">
    <property type="component" value="Unassembled WGS sequence"/>
</dbReference>